<dbReference type="InterPro" id="IPR033985">
    <property type="entry name" value="SusD-like_N"/>
</dbReference>
<keyword evidence="5" id="KW-0998">Cell outer membrane</keyword>
<evidence type="ECO:0000313" key="8">
    <source>
        <dbReference type="EMBL" id="SDS48482.1"/>
    </source>
</evidence>
<dbReference type="PROSITE" id="PS51257">
    <property type="entry name" value="PROKAR_LIPOPROTEIN"/>
    <property type="match status" value="1"/>
</dbReference>
<evidence type="ECO:0000259" key="6">
    <source>
        <dbReference type="Pfam" id="PF07980"/>
    </source>
</evidence>
<evidence type="ECO:0000259" key="7">
    <source>
        <dbReference type="Pfam" id="PF14322"/>
    </source>
</evidence>
<feature type="domain" description="RagB/SusD" evidence="6">
    <location>
        <begin position="350"/>
        <end position="509"/>
    </location>
</feature>
<reference evidence="8 9" key="1">
    <citation type="submission" date="2016-10" db="EMBL/GenBank/DDBJ databases">
        <authorList>
            <person name="de Groot N.N."/>
        </authorList>
    </citation>
    <scope>NUCLEOTIDE SEQUENCE [LARGE SCALE GENOMIC DNA]</scope>
    <source>
        <strain evidence="8 9">MP1X4</strain>
    </source>
</reference>
<feature type="domain" description="SusD-like N-terminal" evidence="7">
    <location>
        <begin position="98"/>
        <end position="216"/>
    </location>
</feature>
<dbReference type="OrthoDB" id="5694214at2"/>
<dbReference type="InterPro" id="IPR011990">
    <property type="entry name" value="TPR-like_helical_dom_sf"/>
</dbReference>
<gene>
    <name evidence="8" type="ORF">SAMN05216490_1238</name>
</gene>
<dbReference type="Pfam" id="PF07980">
    <property type="entry name" value="SusD_RagB"/>
    <property type="match status" value="1"/>
</dbReference>
<evidence type="ECO:0000256" key="5">
    <source>
        <dbReference type="ARBA" id="ARBA00023237"/>
    </source>
</evidence>
<evidence type="ECO:0000313" key="9">
    <source>
        <dbReference type="Proteomes" id="UP000199679"/>
    </source>
</evidence>
<comment type="subcellular location">
    <subcellularLocation>
        <location evidence="1">Cell outer membrane</location>
    </subcellularLocation>
</comment>
<dbReference type="Gene3D" id="1.25.40.390">
    <property type="match status" value="1"/>
</dbReference>
<dbReference type="RefSeq" id="WP_091370359.1">
    <property type="nucleotide sequence ID" value="NZ_LT629740.1"/>
</dbReference>
<evidence type="ECO:0000256" key="4">
    <source>
        <dbReference type="ARBA" id="ARBA00023136"/>
    </source>
</evidence>
<accession>A0A1H1SKL2</accession>
<dbReference type="SUPFAM" id="SSF48452">
    <property type="entry name" value="TPR-like"/>
    <property type="match status" value="1"/>
</dbReference>
<protein>
    <submittedName>
        <fullName evidence="8">Starch-binding associating with outer membrane</fullName>
    </submittedName>
</protein>
<evidence type="ECO:0000256" key="3">
    <source>
        <dbReference type="ARBA" id="ARBA00022729"/>
    </source>
</evidence>
<organism evidence="8 9">
    <name type="scientific">Mucilaginibacter mallensis</name>
    <dbReference type="NCBI Taxonomy" id="652787"/>
    <lineage>
        <taxon>Bacteria</taxon>
        <taxon>Pseudomonadati</taxon>
        <taxon>Bacteroidota</taxon>
        <taxon>Sphingobacteriia</taxon>
        <taxon>Sphingobacteriales</taxon>
        <taxon>Sphingobacteriaceae</taxon>
        <taxon>Mucilaginibacter</taxon>
    </lineage>
</organism>
<evidence type="ECO:0000256" key="2">
    <source>
        <dbReference type="ARBA" id="ARBA00006275"/>
    </source>
</evidence>
<sequence>MKTIKIILFASLALLLFGGCKKILQEDPKATLTPGTYYKTQSDLDGAVNAMYIVLAKDGSWGFTSKMFSYFGSDDLTTDPGLNKADQRDFDRLSGGSTNQSLPAEWNGPWSCIYQANNVITVYKNVNSTDSLKNASAGQAYFLRGLCYYYLVRTFGQVPLVLGTIDPNSRLPRATVAAVYASIISDLNTAKGMLSTKLEQGKPNVYTVSAILSDVYQTMAGWPLNQTSNYALAAAAANTVMQAGVYNLNTPYDKVFTTNNSSESIFALQYNVAASLPQRSFGSTSVPLDEVALDGSSGWDDFYPELTFFKDAPKCTRTDLTFYTTLKIRNADNVTFTLYPWSDSHTHARHPYYKKFRAGLNGDGVNETATTISSIQPSTNKAYDIMRYPQVLLNYAESSAMSGGGPTAQSYAAINQVRARAGEKPLTPGLSQLAFRDSVVYERAYECAGEFGVRWFDICRLQLLPSIIAVRDPSENPIPAGTNVQEKYLAPIPYAEMSLNPAWQQNPGY</sequence>
<proteinExistence type="inferred from homology"/>
<keyword evidence="9" id="KW-1185">Reference proteome</keyword>
<dbReference type="STRING" id="652787.SAMN05216490_1238"/>
<dbReference type="Pfam" id="PF14322">
    <property type="entry name" value="SusD-like_3"/>
    <property type="match status" value="1"/>
</dbReference>
<dbReference type="AlphaFoldDB" id="A0A1H1SKL2"/>
<evidence type="ECO:0000256" key="1">
    <source>
        <dbReference type="ARBA" id="ARBA00004442"/>
    </source>
</evidence>
<comment type="similarity">
    <text evidence="2">Belongs to the SusD family.</text>
</comment>
<keyword evidence="3" id="KW-0732">Signal</keyword>
<dbReference type="Proteomes" id="UP000199679">
    <property type="component" value="Chromosome I"/>
</dbReference>
<dbReference type="InterPro" id="IPR012944">
    <property type="entry name" value="SusD_RagB_dom"/>
</dbReference>
<dbReference type="GO" id="GO:0009279">
    <property type="term" value="C:cell outer membrane"/>
    <property type="evidence" value="ECO:0007669"/>
    <property type="project" value="UniProtKB-SubCell"/>
</dbReference>
<name>A0A1H1SKL2_MUCMA</name>
<keyword evidence="4" id="KW-0472">Membrane</keyword>
<dbReference type="EMBL" id="LT629740">
    <property type="protein sequence ID" value="SDS48482.1"/>
    <property type="molecule type" value="Genomic_DNA"/>
</dbReference>